<keyword evidence="2" id="KW-1185">Reference proteome</keyword>
<evidence type="ECO:0000313" key="2">
    <source>
        <dbReference type="Proteomes" id="UP000284706"/>
    </source>
</evidence>
<accession>A0A409YJ36</accession>
<gene>
    <name evidence="1" type="ORF">CVT26_004929</name>
</gene>
<sequence>MSLGPRHRMFGGFVLSTKDSLKSVDIESSEPEDWGKVIGELGEVSLTSLVEGGMNGQQAHGCLEIFYRPKVAGTEYCQCSLSSMTGSQARMYNSRCLQWRRDDSNSLQFKRGGYIASRTQSSLSPRENPAGYQFPDFLQVLFACQDGLEMANTERHTASPRQIESMNVNWIDMLELQETRKIIENKQC</sequence>
<dbReference type="Proteomes" id="UP000284706">
    <property type="component" value="Unassembled WGS sequence"/>
</dbReference>
<name>A0A409YJ36_9AGAR</name>
<evidence type="ECO:0000313" key="1">
    <source>
        <dbReference type="EMBL" id="PPR02985.1"/>
    </source>
</evidence>
<protein>
    <submittedName>
        <fullName evidence="1">Uncharacterized protein</fullName>
    </submittedName>
</protein>
<reference evidence="1 2" key="1">
    <citation type="journal article" date="2018" name="Evol. Lett.">
        <title>Horizontal gene cluster transfer increased hallucinogenic mushroom diversity.</title>
        <authorList>
            <person name="Reynolds H.T."/>
            <person name="Vijayakumar V."/>
            <person name="Gluck-Thaler E."/>
            <person name="Korotkin H.B."/>
            <person name="Matheny P.B."/>
            <person name="Slot J.C."/>
        </authorList>
    </citation>
    <scope>NUCLEOTIDE SEQUENCE [LARGE SCALE GENOMIC DNA]</scope>
    <source>
        <strain evidence="1 2">SRW20</strain>
    </source>
</reference>
<dbReference type="InParanoid" id="A0A409YJ36"/>
<proteinExistence type="predicted"/>
<dbReference type="AlphaFoldDB" id="A0A409YJ36"/>
<dbReference type="EMBL" id="NHYE01000796">
    <property type="protein sequence ID" value="PPR02985.1"/>
    <property type="molecule type" value="Genomic_DNA"/>
</dbReference>
<comment type="caution">
    <text evidence="1">The sequence shown here is derived from an EMBL/GenBank/DDBJ whole genome shotgun (WGS) entry which is preliminary data.</text>
</comment>
<organism evidence="1 2">
    <name type="scientific">Gymnopilus dilepis</name>
    <dbReference type="NCBI Taxonomy" id="231916"/>
    <lineage>
        <taxon>Eukaryota</taxon>
        <taxon>Fungi</taxon>
        <taxon>Dikarya</taxon>
        <taxon>Basidiomycota</taxon>
        <taxon>Agaricomycotina</taxon>
        <taxon>Agaricomycetes</taxon>
        <taxon>Agaricomycetidae</taxon>
        <taxon>Agaricales</taxon>
        <taxon>Agaricineae</taxon>
        <taxon>Hymenogastraceae</taxon>
        <taxon>Gymnopilus</taxon>
    </lineage>
</organism>